<feature type="compositionally biased region" description="Polar residues" evidence="1">
    <location>
        <begin position="83"/>
        <end position="101"/>
    </location>
</feature>
<reference evidence="2" key="2">
    <citation type="journal article" date="2015" name="Fish Shellfish Immunol.">
        <title>Early steps in the European eel (Anguilla anguilla)-Vibrio vulnificus interaction in the gills: Role of the RtxA13 toxin.</title>
        <authorList>
            <person name="Callol A."/>
            <person name="Pajuelo D."/>
            <person name="Ebbesson L."/>
            <person name="Teles M."/>
            <person name="MacKenzie S."/>
            <person name="Amaro C."/>
        </authorList>
    </citation>
    <scope>NUCLEOTIDE SEQUENCE</scope>
</reference>
<organism evidence="2">
    <name type="scientific">Anguilla anguilla</name>
    <name type="common">European freshwater eel</name>
    <name type="synonym">Muraena anguilla</name>
    <dbReference type="NCBI Taxonomy" id="7936"/>
    <lineage>
        <taxon>Eukaryota</taxon>
        <taxon>Metazoa</taxon>
        <taxon>Chordata</taxon>
        <taxon>Craniata</taxon>
        <taxon>Vertebrata</taxon>
        <taxon>Euteleostomi</taxon>
        <taxon>Actinopterygii</taxon>
        <taxon>Neopterygii</taxon>
        <taxon>Teleostei</taxon>
        <taxon>Anguilliformes</taxon>
        <taxon>Anguillidae</taxon>
        <taxon>Anguilla</taxon>
    </lineage>
</organism>
<sequence length="101" mass="11599">MALLKVMSIWPRILCCESIVRSVCILSRQTLCRKVIQKKMRFDVFHRQNIRHNLQKKTLPPRSPGTVCGFSISKEGTRKISICPNSLRQPSPESTSNYVPE</sequence>
<dbReference type="AlphaFoldDB" id="A0A0E9WVE4"/>
<feature type="region of interest" description="Disordered" evidence="1">
    <location>
        <begin position="82"/>
        <end position="101"/>
    </location>
</feature>
<name>A0A0E9WVE4_ANGAN</name>
<proteinExistence type="predicted"/>
<reference evidence="2" key="1">
    <citation type="submission" date="2014-11" db="EMBL/GenBank/DDBJ databases">
        <authorList>
            <person name="Amaro Gonzalez C."/>
        </authorList>
    </citation>
    <scope>NUCLEOTIDE SEQUENCE</scope>
</reference>
<evidence type="ECO:0000313" key="2">
    <source>
        <dbReference type="EMBL" id="JAH94367.1"/>
    </source>
</evidence>
<evidence type="ECO:0000256" key="1">
    <source>
        <dbReference type="SAM" id="MobiDB-lite"/>
    </source>
</evidence>
<protein>
    <submittedName>
        <fullName evidence="2">Uncharacterized protein</fullName>
    </submittedName>
</protein>
<accession>A0A0E9WVE4</accession>
<dbReference type="EMBL" id="GBXM01014210">
    <property type="protein sequence ID" value="JAH94367.1"/>
    <property type="molecule type" value="Transcribed_RNA"/>
</dbReference>